<evidence type="ECO:0000313" key="4">
    <source>
        <dbReference type="Proteomes" id="UP000037088"/>
    </source>
</evidence>
<sequence>MLSERFLDRYNEELRFLRESGMQFAERHPQIARHLGMHADSIQDPFIERLLEGTAFLSSRVHERIDNEYPEFALQMLSRLAPLWYTPVPAIATVDLSPDLTSPQWQSCAVLPRGSVLKLNDTTLNNKPAVFTTGRTVNLQPVTISHAECSATLSAQLPDAVASLLQGIPACIRLKLTTHGIKPLSEVSFDPLHLSFSGDAVRANQLLSTLLNHCQHVVLWAKNSVLPVVQRLSPTSLQPGGVSGHESLLPGSIGELPGSRLLREYFAAPSRFYSVELHQLNAFLAQCGNLHEFELIFALDLLPHTLVDRISAQDFSLFATPIINLYSRRCDPVVFDPHRTEHQLIVDRLNPAMYEIHHLSQVQGTLKDGGSLQFSMLPEEVCFDQYQPQAGYAVRRKAIAYDKKYKKSAFGHNELFITLSSGSSGVLLDEVKTLSVNALICDRHLFPEQLQNPVFHAELALPVKQISLLRPPSIPRPVPDISLVWQAVQMVSVNPLRYARPQVANSAALLRNWLTLFSWPGDVSHSKRIASLSDVEFSHCFEHYCGAGPIAWNLGVTARLNLRGDHHADQGAFLFGRIIHYALSEYCQLNQTLRMALDINGEPTAQWGPLGDDV</sequence>
<comment type="caution">
    <text evidence="2">The sequence shown here is derived from an EMBL/GenBank/DDBJ whole genome shotgun (WGS) entry which is preliminary data.</text>
</comment>
<dbReference type="EMBL" id="JRXE01000023">
    <property type="protein sequence ID" value="KOC88569.1"/>
    <property type="molecule type" value="Genomic_DNA"/>
</dbReference>
<dbReference type="Proteomes" id="UP000037088">
    <property type="component" value="Unassembled WGS sequence"/>
</dbReference>
<dbReference type="NCBIfam" id="TIGR03359">
    <property type="entry name" value="VI_chp_6"/>
    <property type="match status" value="1"/>
</dbReference>
<evidence type="ECO:0000313" key="2">
    <source>
        <dbReference type="EMBL" id="KOC90551.1"/>
    </source>
</evidence>
<dbReference type="OrthoDB" id="9763676at2"/>
<evidence type="ECO:0000313" key="1">
    <source>
        <dbReference type="EMBL" id="KOC88569.1"/>
    </source>
</evidence>
<dbReference type="STRING" id="1560201.NG42_16095"/>
<gene>
    <name evidence="1" type="ORF">NG42_16095</name>
    <name evidence="2" type="ORF">NG43_16895</name>
</gene>
<accession>A0A0L7T5S9</accession>
<evidence type="ECO:0000313" key="3">
    <source>
        <dbReference type="Proteomes" id="UP000036851"/>
    </source>
</evidence>
<keyword evidence="4" id="KW-1185">Reference proteome</keyword>
<dbReference type="Pfam" id="PF05947">
    <property type="entry name" value="T6SS_TssF"/>
    <property type="match status" value="1"/>
</dbReference>
<dbReference type="PATRIC" id="fig|1560201.3.peg.3409"/>
<protein>
    <submittedName>
        <fullName evidence="2">Type VI secretion protein TssF</fullName>
    </submittedName>
</protein>
<reference evidence="3 4" key="1">
    <citation type="journal article" date="2015" name="Int. J. Syst. Evol. Microbiol.">
        <title>Erwinia iniecta sp. nov., isolated from Russian wheat aphids (Diuraphis noxia).</title>
        <authorList>
            <person name="Campillo T."/>
            <person name="Luna E."/>
            <person name="Portier P."/>
            <person name="Fischer-Le Saux M."/>
            <person name="Lapitan N."/>
            <person name="Tisserat N.A."/>
            <person name="Leach J.E."/>
        </authorList>
    </citation>
    <scope>NUCLEOTIDE SEQUENCE [LARGE SCALE GENOMIC DNA]</scope>
    <source>
        <strain evidence="1 4">B120</strain>
        <strain evidence="2 3">B149</strain>
    </source>
</reference>
<dbReference type="PANTHER" id="PTHR35370:SF1">
    <property type="entry name" value="TYPE VI SECRETION SYSTEM COMPONENT TSSF1"/>
    <property type="match status" value="1"/>
</dbReference>
<dbReference type="InterPro" id="IPR010272">
    <property type="entry name" value="T6SS_TssF"/>
</dbReference>
<dbReference type="Proteomes" id="UP000036851">
    <property type="component" value="Unassembled WGS sequence"/>
</dbReference>
<dbReference type="PANTHER" id="PTHR35370">
    <property type="entry name" value="CYTOPLASMIC PROTEIN-RELATED-RELATED"/>
    <property type="match status" value="1"/>
</dbReference>
<proteinExistence type="predicted"/>
<dbReference type="AlphaFoldDB" id="A0A0L7T5S9"/>
<dbReference type="PIRSF" id="PIRSF028304">
    <property type="entry name" value="UCP028304"/>
    <property type="match status" value="1"/>
</dbReference>
<dbReference type="EMBL" id="JRXF01000029">
    <property type="protein sequence ID" value="KOC90551.1"/>
    <property type="molecule type" value="Genomic_DNA"/>
</dbReference>
<dbReference type="RefSeq" id="WP_052900715.1">
    <property type="nucleotide sequence ID" value="NZ_JRXE01000023.1"/>
</dbReference>
<name>A0A0L7T5S9_9GAMM</name>
<organism evidence="2 3">
    <name type="scientific">Winslowiella iniecta</name>
    <dbReference type="NCBI Taxonomy" id="1560201"/>
    <lineage>
        <taxon>Bacteria</taxon>
        <taxon>Pseudomonadati</taxon>
        <taxon>Pseudomonadota</taxon>
        <taxon>Gammaproteobacteria</taxon>
        <taxon>Enterobacterales</taxon>
        <taxon>Erwiniaceae</taxon>
        <taxon>Winslowiella</taxon>
    </lineage>
</organism>